<accession>A0ABS6KDH2</accession>
<name>A0ABS6KDH2_9FIRM</name>
<dbReference type="InterPro" id="IPR036388">
    <property type="entry name" value="WH-like_DNA-bd_sf"/>
</dbReference>
<dbReference type="EMBL" id="JAHQCX010000020">
    <property type="protein sequence ID" value="MBU9728564.1"/>
    <property type="molecule type" value="Genomic_DNA"/>
</dbReference>
<reference evidence="1 2" key="1">
    <citation type="submission" date="2021-06" db="EMBL/GenBank/DDBJ databases">
        <title>Description of novel taxa of the family Lachnospiraceae.</title>
        <authorList>
            <person name="Chaplin A.V."/>
            <person name="Sokolova S.R."/>
            <person name="Pikina A.P."/>
            <person name="Korzhanova M."/>
            <person name="Belova V."/>
            <person name="Korostin D."/>
            <person name="Efimov B.A."/>
        </authorList>
    </citation>
    <scope>NUCLEOTIDE SEQUENCE [LARGE SCALE GENOMIC DNA]</scope>
    <source>
        <strain evidence="1 2">ASD4241</strain>
    </source>
</reference>
<evidence type="ECO:0000313" key="2">
    <source>
        <dbReference type="Proteomes" id="UP001314681"/>
    </source>
</evidence>
<evidence type="ECO:0000313" key="1">
    <source>
        <dbReference type="EMBL" id="MBU9728564.1"/>
    </source>
</evidence>
<dbReference type="Pfam" id="PF14277">
    <property type="entry name" value="DUF4364"/>
    <property type="match status" value="1"/>
</dbReference>
<comment type="caution">
    <text evidence="1">The sequence shown here is derived from an EMBL/GenBank/DDBJ whole genome shotgun (WGS) entry which is preliminary data.</text>
</comment>
<organism evidence="1 2">
    <name type="scientific">Diplocloster modestus</name>
    <dbReference type="NCBI Taxonomy" id="2850322"/>
    <lineage>
        <taxon>Bacteria</taxon>
        <taxon>Bacillati</taxon>
        <taxon>Bacillota</taxon>
        <taxon>Clostridia</taxon>
        <taxon>Lachnospirales</taxon>
        <taxon>Lachnospiraceae</taxon>
        <taxon>Diplocloster</taxon>
    </lineage>
</organism>
<gene>
    <name evidence="1" type="ORF">KTH90_21460</name>
</gene>
<dbReference type="InterPro" id="IPR025374">
    <property type="entry name" value="DUF4364"/>
</dbReference>
<dbReference type="RefSeq" id="WP_238727456.1">
    <property type="nucleotide sequence ID" value="NZ_JAHQCX010000020.1"/>
</dbReference>
<proteinExistence type="predicted"/>
<dbReference type="InterPro" id="IPR036390">
    <property type="entry name" value="WH_DNA-bd_sf"/>
</dbReference>
<keyword evidence="2" id="KW-1185">Reference proteome</keyword>
<dbReference type="Gene3D" id="1.10.10.10">
    <property type="entry name" value="Winged helix-like DNA-binding domain superfamily/Winged helix DNA-binding domain"/>
    <property type="match status" value="1"/>
</dbReference>
<dbReference type="Proteomes" id="UP001314681">
    <property type="component" value="Unassembled WGS sequence"/>
</dbReference>
<dbReference type="SUPFAM" id="SSF46785">
    <property type="entry name" value="Winged helix' DNA-binding domain"/>
    <property type="match status" value="1"/>
</dbReference>
<sequence>MSESFTLYKLIILYMLDKVDFPLTNAQLSDFILDQGYTTYFTLQQAINELLESELIGAESVRNSSFYQITQEGRDTLEYFGNRISETIRTEIDEFLKEKKYELRNEVSVIADYYKTTHHDFEAHCVIRDRTHHLIELSLMVPTEEQAEAVCNQWKAKSQDIYAYLISELIGE</sequence>
<protein>
    <submittedName>
        <fullName evidence="1">DUF4364 family protein</fullName>
    </submittedName>
</protein>